<reference evidence="1" key="1">
    <citation type="submission" date="2021-02" db="EMBL/GenBank/DDBJ databases">
        <title>Infant gut strain persistence is associated with maternal origin, phylogeny, and functional potential including surface adhesion and iron acquisition.</title>
        <authorList>
            <person name="Lou Y.C."/>
        </authorList>
    </citation>
    <scope>NUCLEOTIDE SEQUENCE</scope>
    <source>
        <strain evidence="1">L3_106_000M1_dasL3_106_000M1_concoct_15</strain>
    </source>
</reference>
<dbReference type="Gene3D" id="3.40.91.30">
    <property type="match status" value="1"/>
</dbReference>
<dbReference type="InterPro" id="IPR011335">
    <property type="entry name" value="Restrct_endonuc-II-like"/>
</dbReference>
<dbReference type="EMBL" id="JAGZCZ010000005">
    <property type="protein sequence ID" value="MBS5519635.1"/>
    <property type="molecule type" value="Genomic_DNA"/>
</dbReference>
<protein>
    <recommendedName>
        <fullName evidence="3">Endonuclease I</fullName>
    </recommendedName>
</protein>
<dbReference type="CDD" id="cd22324">
    <property type="entry name" value="Endonuclease_I"/>
    <property type="match status" value="1"/>
</dbReference>
<accession>A0A943I185</accession>
<proteinExistence type="predicted"/>
<dbReference type="GO" id="GO:0016032">
    <property type="term" value="P:viral process"/>
    <property type="evidence" value="ECO:0007669"/>
    <property type="project" value="InterPro"/>
</dbReference>
<organism evidence="1 2">
    <name type="scientific">Acidaminococcus intestini</name>
    <dbReference type="NCBI Taxonomy" id="187327"/>
    <lineage>
        <taxon>Bacteria</taxon>
        <taxon>Bacillati</taxon>
        <taxon>Bacillota</taxon>
        <taxon>Negativicutes</taxon>
        <taxon>Acidaminococcales</taxon>
        <taxon>Acidaminococcaceae</taxon>
        <taxon>Acidaminococcus</taxon>
    </lineage>
</organism>
<dbReference type="InterPro" id="IPR008029">
    <property type="entry name" value="Phage_T7_Gp3_endoDNaseI"/>
</dbReference>
<gene>
    <name evidence="1" type="ORF">KHX13_04800</name>
</gene>
<dbReference type="Proteomes" id="UP000754226">
    <property type="component" value="Unassembled WGS sequence"/>
</dbReference>
<comment type="caution">
    <text evidence="1">The sequence shown here is derived from an EMBL/GenBank/DDBJ whole genome shotgun (WGS) entry which is preliminary data.</text>
</comment>
<dbReference type="GO" id="GO:0008833">
    <property type="term" value="F:deoxyribonuclease IV (phage-T4-induced) activity"/>
    <property type="evidence" value="ECO:0007669"/>
    <property type="project" value="InterPro"/>
</dbReference>
<evidence type="ECO:0000313" key="2">
    <source>
        <dbReference type="Proteomes" id="UP000754226"/>
    </source>
</evidence>
<dbReference type="GO" id="GO:0015074">
    <property type="term" value="P:DNA integration"/>
    <property type="evidence" value="ECO:0007669"/>
    <property type="project" value="InterPro"/>
</dbReference>
<name>A0A943I185_9FIRM</name>
<dbReference type="Pfam" id="PF05367">
    <property type="entry name" value="Phage_endo_I"/>
    <property type="match status" value="1"/>
</dbReference>
<evidence type="ECO:0000313" key="1">
    <source>
        <dbReference type="EMBL" id="MBS5519635.1"/>
    </source>
</evidence>
<sequence>MVRRTFLNGGSWGYKPSNGHRSGLEDKIAAQIKAYEDEEVYEQAYLVYEIPSSNHKYTPDFILSNGIIIEAKGLFETKDRQKHLLIKKQYPHLDIRFVFQNPKNVLYKGSKTTYADWCERNGFKWASKLIPAEWFKERKKSLVGLQQKETKNAKR</sequence>
<dbReference type="AlphaFoldDB" id="A0A943I185"/>
<dbReference type="SUPFAM" id="SSF52980">
    <property type="entry name" value="Restriction endonuclease-like"/>
    <property type="match status" value="1"/>
</dbReference>
<evidence type="ECO:0008006" key="3">
    <source>
        <dbReference type="Google" id="ProtNLM"/>
    </source>
</evidence>